<reference evidence="2 3" key="1">
    <citation type="submission" date="2015-04" db="EMBL/GenBank/DDBJ databases">
        <title>Complete genome sequence of Schizopora paradoxa KUC8140, a cosmopolitan wood degrader in East Asia.</title>
        <authorList>
            <consortium name="DOE Joint Genome Institute"/>
            <person name="Min B."/>
            <person name="Park H."/>
            <person name="Jang Y."/>
            <person name="Kim J.-J."/>
            <person name="Kim K.H."/>
            <person name="Pangilinan J."/>
            <person name="Lipzen A."/>
            <person name="Riley R."/>
            <person name="Grigoriev I.V."/>
            <person name="Spatafora J.W."/>
            <person name="Choi I.-G."/>
        </authorList>
    </citation>
    <scope>NUCLEOTIDE SEQUENCE [LARGE SCALE GENOMIC DNA]</scope>
    <source>
        <strain evidence="2 3">KUC8140</strain>
    </source>
</reference>
<dbReference type="Proteomes" id="UP000053477">
    <property type="component" value="Unassembled WGS sequence"/>
</dbReference>
<evidence type="ECO:0000313" key="3">
    <source>
        <dbReference type="Proteomes" id="UP000053477"/>
    </source>
</evidence>
<proteinExistence type="predicted"/>
<dbReference type="AlphaFoldDB" id="A0A0H2RC39"/>
<organism evidence="2 3">
    <name type="scientific">Schizopora paradoxa</name>
    <dbReference type="NCBI Taxonomy" id="27342"/>
    <lineage>
        <taxon>Eukaryota</taxon>
        <taxon>Fungi</taxon>
        <taxon>Dikarya</taxon>
        <taxon>Basidiomycota</taxon>
        <taxon>Agaricomycotina</taxon>
        <taxon>Agaricomycetes</taxon>
        <taxon>Hymenochaetales</taxon>
        <taxon>Schizoporaceae</taxon>
        <taxon>Schizopora</taxon>
    </lineage>
</organism>
<feature type="transmembrane region" description="Helical" evidence="1">
    <location>
        <begin position="34"/>
        <end position="57"/>
    </location>
</feature>
<keyword evidence="3" id="KW-1185">Reference proteome</keyword>
<evidence type="ECO:0000313" key="2">
    <source>
        <dbReference type="EMBL" id="KLO09384.1"/>
    </source>
</evidence>
<dbReference type="EMBL" id="KQ086057">
    <property type="protein sequence ID" value="KLO09384.1"/>
    <property type="molecule type" value="Genomic_DNA"/>
</dbReference>
<name>A0A0H2RC39_9AGAM</name>
<evidence type="ECO:0000256" key="1">
    <source>
        <dbReference type="SAM" id="Phobius"/>
    </source>
</evidence>
<feature type="transmembrane region" description="Helical" evidence="1">
    <location>
        <begin position="143"/>
        <end position="170"/>
    </location>
</feature>
<keyword evidence="1" id="KW-0472">Membrane</keyword>
<gene>
    <name evidence="2" type="ORF">SCHPADRAFT_567193</name>
</gene>
<keyword evidence="1" id="KW-1133">Transmembrane helix</keyword>
<dbReference type="InParanoid" id="A0A0H2RC39"/>
<dbReference type="STRING" id="27342.A0A0H2RC39"/>
<sequence>MDDFKIRPRQVDDWNKGTYAPVVARSPPFRGGRFYGLVYVVILVVLGAVCAILHHVFYTHLNGKSIDDATNELPALLRSQDNVGNIGTTIAHGARIAFSMAIGVTFAQLFWEILRSGSHTIAQIDSLISCGQNPLQPSALRTIWTSFTLFAISVVASALALVVVFSPGALTVSSGAERRATCTAPTLLDGLSSPNSTYNTGSSQFPFGTLMVDFISTNSYLAPYQGNRSSICGFDMPCSYNLTFPGPTLSCEDNTDQLNLTTSPLGSPADTDGTLIIYDADIGYPSLGIDIAVHDLAKSQIQSFNCTTYNATYQVGIEGSPPSVRIWNVTQNSVLNYSMGFMSDYAELALDGISGQVLALLNSKISSVEETSRGVMRSRCRSA</sequence>
<keyword evidence="1" id="KW-0812">Transmembrane</keyword>
<protein>
    <submittedName>
        <fullName evidence="2">Uncharacterized protein</fullName>
    </submittedName>
</protein>
<dbReference type="OrthoDB" id="5322539at2759"/>
<accession>A0A0H2RC39</accession>